<comment type="function">
    <text evidence="1 7">RNaseP catalyzes the removal of the 5'-leader sequence from pre-tRNA to produce the mature 5'-terminus. It can also cleave other RNA substrates such as 4.5S RNA. The protein component plays an auxiliary but essential role in vivo by binding to the 5'-leader sequence and broadening the substrate specificity of the ribozyme.</text>
</comment>
<keyword evidence="5 7" id="KW-0378">Hydrolase</keyword>
<dbReference type="PANTHER" id="PTHR33992:SF1">
    <property type="entry name" value="RIBONUCLEASE P PROTEIN COMPONENT"/>
    <property type="match status" value="1"/>
</dbReference>
<evidence type="ECO:0000256" key="9">
    <source>
        <dbReference type="SAM" id="MobiDB-lite"/>
    </source>
</evidence>
<dbReference type="InterPro" id="IPR020539">
    <property type="entry name" value="RNase_P_CS"/>
</dbReference>
<dbReference type="Proteomes" id="UP001501727">
    <property type="component" value="Unassembled WGS sequence"/>
</dbReference>
<dbReference type="HAMAP" id="MF_00227">
    <property type="entry name" value="RNase_P"/>
    <property type="match status" value="1"/>
</dbReference>
<dbReference type="SUPFAM" id="SSF54211">
    <property type="entry name" value="Ribosomal protein S5 domain 2-like"/>
    <property type="match status" value="1"/>
</dbReference>
<evidence type="ECO:0000256" key="8">
    <source>
        <dbReference type="NCBIfam" id="TIGR00188"/>
    </source>
</evidence>
<dbReference type="PANTHER" id="PTHR33992">
    <property type="entry name" value="RIBONUCLEASE P PROTEIN COMPONENT"/>
    <property type="match status" value="1"/>
</dbReference>
<evidence type="ECO:0000313" key="10">
    <source>
        <dbReference type="EMBL" id="GAA3912962.1"/>
    </source>
</evidence>
<feature type="region of interest" description="Disordered" evidence="9">
    <location>
        <begin position="113"/>
        <end position="147"/>
    </location>
</feature>
<evidence type="ECO:0000256" key="1">
    <source>
        <dbReference type="ARBA" id="ARBA00002663"/>
    </source>
</evidence>
<dbReference type="Gene3D" id="3.30.230.10">
    <property type="match status" value="1"/>
</dbReference>
<dbReference type="PROSITE" id="PS00648">
    <property type="entry name" value="RIBONUCLEASE_P"/>
    <property type="match status" value="1"/>
</dbReference>
<keyword evidence="3 7" id="KW-0540">Nuclease</keyword>
<keyword evidence="11" id="KW-1185">Reference proteome</keyword>
<keyword evidence="4 7" id="KW-0255">Endonuclease</keyword>
<reference evidence="11" key="1">
    <citation type="journal article" date="2019" name="Int. J. Syst. Evol. Microbiol.">
        <title>The Global Catalogue of Microorganisms (GCM) 10K type strain sequencing project: providing services to taxonomists for standard genome sequencing and annotation.</title>
        <authorList>
            <consortium name="The Broad Institute Genomics Platform"/>
            <consortium name="The Broad Institute Genome Sequencing Center for Infectious Disease"/>
            <person name="Wu L."/>
            <person name="Ma J."/>
        </authorList>
    </citation>
    <scope>NUCLEOTIDE SEQUENCE [LARGE SCALE GENOMIC DNA]</scope>
    <source>
        <strain evidence="11">JCM 16916</strain>
    </source>
</reference>
<keyword evidence="6 7" id="KW-0694">RNA-binding</keyword>
<dbReference type="EMBL" id="BAAAZU010000001">
    <property type="protein sequence ID" value="GAA3912962.1"/>
    <property type="molecule type" value="Genomic_DNA"/>
</dbReference>
<dbReference type="InterPro" id="IPR000100">
    <property type="entry name" value="RNase_P"/>
</dbReference>
<keyword evidence="2 7" id="KW-0819">tRNA processing</keyword>
<evidence type="ECO:0000256" key="6">
    <source>
        <dbReference type="ARBA" id="ARBA00022884"/>
    </source>
</evidence>
<accession>A0ABP7M6I7</accession>
<name>A0ABP7M6I7_9GAMM</name>
<feature type="compositionally biased region" description="Low complexity" evidence="9">
    <location>
        <begin position="121"/>
        <end position="130"/>
    </location>
</feature>
<evidence type="ECO:0000256" key="2">
    <source>
        <dbReference type="ARBA" id="ARBA00022694"/>
    </source>
</evidence>
<dbReference type="RefSeq" id="WP_344758054.1">
    <property type="nucleotide sequence ID" value="NZ_BAAAZU010000001.1"/>
</dbReference>
<dbReference type="InterPro" id="IPR014721">
    <property type="entry name" value="Ribsml_uS5_D2-typ_fold_subgr"/>
</dbReference>
<evidence type="ECO:0000256" key="3">
    <source>
        <dbReference type="ARBA" id="ARBA00022722"/>
    </source>
</evidence>
<protein>
    <recommendedName>
        <fullName evidence="7 8">Ribonuclease P protein component</fullName>
        <shortName evidence="7">RNase P protein</shortName>
        <shortName evidence="7">RNaseP protein</shortName>
        <ecNumber evidence="7 8">3.1.26.5</ecNumber>
    </recommendedName>
    <alternativeName>
        <fullName evidence="7">Protein C5</fullName>
    </alternativeName>
</protein>
<dbReference type="Pfam" id="PF00825">
    <property type="entry name" value="Ribonuclease_P"/>
    <property type="match status" value="1"/>
</dbReference>
<comment type="subunit">
    <text evidence="7">Consists of a catalytic RNA component (M1 or rnpB) and a protein subunit.</text>
</comment>
<dbReference type="NCBIfam" id="TIGR00188">
    <property type="entry name" value="rnpA"/>
    <property type="match status" value="1"/>
</dbReference>
<comment type="similarity">
    <text evidence="7">Belongs to the RnpA family.</text>
</comment>
<sequence length="147" mass="15778">MTARFPRHVRVRARAEYDRAFQQGRRTASPLFSLHFVAGPPPARLGLAVSRKVDPHAVGRNRIKRVLRDAFRQLRPQLRAGDYVVVARRAAADTENRLLREGFIGLLQQAGALPPPGAGGTIPPAATAAPPSHPASDDPADGSSLPA</sequence>
<dbReference type="InterPro" id="IPR020568">
    <property type="entry name" value="Ribosomal_Su5_D2-typ_SF"/>
</dbReference>
<comment type="catalytic activity">
    <reaction evidence="7">
        <text>Endonucleolytic cleavage of RNA, removing 5'-extranucleotides from tRNA precursor.</text>
        <dbReference type="EC" id="3.1.26.5"/>
    </reaction>
</comment>
<evidence type="ECO:0000256" key="7">
    <source>
        <dbReference type="HAMAP-Rule" id="MF_00227"/>
    </source>
</evidence>
<evidence type="ECO:0000256" key="5">
    <source>
        <dbReference type="ARBA" id="ARBA00022801"/>
    </source>
</evidence>
<proteinExistence type="inferred from homology"/>
<organism evidence="10 11">
    <name type="scientific">Luteimonas lutimaris</name>
    <dbReference type="NCBI Taxonomy" id="698645"/>
    <lineage>
        <taxon>Bacteria</taxon>
        <taxon>Pseudomonadati</taxon>
        <taxon>Pseudomonadota</taxon>
        <taxon>Gammaproteobacteria</taxon>
        <taxon>Lysobacterales</taxon>
        <taxon>Lysobacteraceae</taxon>
        <taxon>Luteimonas</taxon>
    </lineage>
</organism>
<evidence type="ECO:0000256" key="4">
    <source>
        <dbReference type="ARBA" id="ARBA00022759"/>
    </source>
</evidence>
<comment type="caution">
    <text evidence="10">The sequence shown here is derived from an EMBL/GenBank/DDBJ whole genome shotgun (WGS) entry which is preliminary data.</text>
</comment>
<dbReference type="EC" id="3.1.26.5" evidence="7 8"/>
<evidence type="ECO:0000313" key="11">
    <source>
        <dbReference type="Proteomes" id="UP001501727"/>
    </source>
</evidence>
<gene>
    <name evidence="7" type="primary">rnpA</name>
    <name evidence="10" type="ORF">GCM10022229_02040</name>
</gene>